<sequence length="427" mass="48502">MELLTCLIKKLPRPDIQIKYRDGLRRTARLLGKVACARRLMSSSWKQADTSSLTLSETMNPGIATFEMKYGHWIEEQNRQICELRTVLHGHVTDVELRSLVENTMKHYFELFRMKSAAAKADVFFVMSGMWRTSAERFFLWIGGFRPSDLLKVLLPHFDVMTDQQVLDVCNLRQSCQQAEDALSQGMEKLQHTLAECVARGGLGEGNYIPQVNSAMERLEALVSFVNQADHLRHETLQQMHRILTTRQAARGLMALATMLSLSIASRVTFLRGTGPANSTSSSFHGVRIQHHVSARVPAAAAISCNGKPLAVMMSKREVELKEIRAKTTEELNEEVIDLKGELFMLRLQKSARNEFKSSEFRRMKKQVARILTVRREREIEEGIGKRLSRKLDRQWKKSIVVRPPPSLKKLQEEEAAEEAAEAAKSA</sequence>
<evidence type="ECO:0000256" key="9">
    <source>
        <dbReference type="ARBA" id="ARBA00023274"/>
    </source>
</evidence>
<reference evidence="12 13" key="1">
    <citation type="submission" date="2021-05" db="EMBL/GenBank/DDBJ databases">
        <title>Genome Assembly of Synthetic Allotetraploid Brassica napus Reveals Homoeologous Exchanges between Subgenomes.</title>
        <authorList>
            <person name="Davis J.T."/>
        </authorList>
    </citation>
    <scope>NUCLEOTIDE SEQUENCE [LARGE SCALE GENOMIC DNA]</scope>
    <source>
        <strain evidence="13">cv. Da-Ae</strain>
        <tissue evidence="12">Seedling</tissue>
    </source>
</reference>
<evidence type="ECO:0000259" key="11">
    <source>
        <dbReference type="PROSITE" id="PS51806"/>
    </source>
</evidence>
<evidence type="ECO:0000256" key="6">
    <source>
        <dbReference type="ARBA" id="ARBA00023159"/>
    </source>
</evidence>
<evidence type="ECO:0000256" key="1">
    <source>
        <dbReference type="ARBA" id="ARBA00004123"/>
    </source>
</evidence>
<evidence type="ECO:0000256" key="5">
    <source>
        <dbReference type="ARBA" id="ARBA00023125"/>
    </source>
</evidence>
<evidence type="ECO:0000256" key="4">
    <source>
        <dbReference type="ARBA" id="ARBA00023015"/>
    </source>
</evidence>
<keyword evidence="5" id="KW-0238">DNA-binding</keyword>
<evidence type="ECO:0000313" key="13">
    <source>
        <dbReference type="Proteomes" id="UP000824890"/>
    </source>
</evidence>
<dbReference type="PANTHER" id="PTHR45693:SF64">
    <property type="entry name" value="TRANSCRIPTION FACTOR TGA1"/>
    <property type="match status" value="1"/>
</dbReference>
<comment type="similarity">
    <text evidence="2">Belongs to the universal ribosomal protein uL29 family.</text>
</comment>
<comment type="caution">
    <text evidence="12">The sequence shown here is derived from an EMBL/GenBank/DDBJ whole genome shotgun (WGS) entry which is preliminary data.</text>
</comment>
<dbReference type="EMBL" id="JAGKQM010000013">
    <property type="protein sequence ID" value="KAH0892411.1"/>
    <property type="molecule type" value="Genomic_DNA"/>
</dbReference>
<evidence type="ECO:0000256" key="8">
    <source>
        <dbReference type="ARBA" id="ARBA00023242"/>
    </source>
</evidence>
<organism evidence="12 13">
    <name type="scientific">Brassica napus</name>
    <name type="common">Rape</name>
    <dbReference type="NCBI Taxonomy" id="3708"/>
    <lineage>
        <taxon>Eukaryota</taxon>
        <taxon>Viridiplantae</taxon>
        <taxon>Streptophyta</taxon>
        <taxon>Embryophyta</taxon>
        <taxon>Tracheophyta</taxon>
        <taxon>Spermatophyta</taxon>
        <taxon>Magnoliopsida</taxon>
        <taxon>eudicotyledons</taxon>
        <taxon>Gunneridae</taxon>
        <taxon>Pentapetalae</taxon>
        <taxon>rosids</taxon>
        <taxon>malvids</taxon>
        <taxon>Brassicales</taxon>
        <taxon>Brassicaceae</taxon>
        <taxon>Brassiceae</taxon>
        <taxon>Brassica</taxon>
    </lineage>
</organism>
<dbReference type="Pfam" id="PF14144">
    <property type="entry name" value="DOG1"/>
    <property type="match status" value="1"/>
</dbReference>
<comment type="subcellular location">
    <subcellularLocation>
        <location evidence="1">Nucleus</location>
    </subcellularLocation>
</comment>
<feature type="region of interest" description="Disordered" evidence="10">
    <location>
        <begin position="407"/>
        <end position="427"/>
    </location>
</feature>
<dbReference type="CDD" id="cd00427">
    <property type="entry name" value="Ribosomal_L29_HIP"/>
    <property type="match status" value="1"/>
</dbReference>
<name>A0ABQ8AIV4_BRANA</name>
<dbReference type="HAMAP" id="MF_00374">
    <property type="entry name" value="Ribosomal_uL29"/>
    <property type="match status" value="1"/>
</dbReference>
<evidence type="ECO:0000256" key="2">
    <source>
        <dbReference type="ARBA" id="ARBA00009254"/>
    </source>
</evidence>
<dbReference type="InterPro" id="IPR001854">
    <property type="entry name" value="Ribosomal_uL29"/>
</dbReference>
<evidence type="ECO:0000256" key="10">
    <source>
        <dbReference type="SAM" id="MobiDB-lite"/>
    </source>
</evidence>
<dbReference type="NCBIfam" id="TIGR00012">
    <property type="entry name" value="L29"/>
    <property type="match status" value="1"/>
</dbReference>
<evidence type="ECO:0000256" key="7">
    <source>
        <dbReference type="ARBA" id="ARBA00023163"/>
    </source>
</evidence>
<evidence type="ECO:0000256" key="3">
    <source>
        <dbReference type="ARBA" id="ARBA00022980"/>
    </source>
</evidence>
<proteinExistence type="inferred from homology"/>
<dbReference type="Gene3D" id="1.10.287.310">
    <property type="match status" value="1"/>
</dbReference>
<dbReference type="Proteomes" id="UP000824890">
    <property type="component" value="Unassembled WGS sequence"/>
</dbReference>
<keyword evidence="13" id="KW-1185">Reference proteome</keyword>
<keyword evidence="3" id="KW-0689">Ribosomal protein</keyword>
<dbReference type="InterPro" id="IPR036049">
    <property type="entry name" value="Ribosomal_uL29_sf"/>
</dbReference>
<dbReference type="SUPFAM" id="SSF46561">
    <property type="entry name" value="Ribosomal protein L29 (L29p)"/>
    <property type="match status" value="1"/>
</dbReference>
<evidence type="ECO:0000313" key="12">
    <source>
        <dbReference type="EMBL" id="KAH0892411.1"/>
    </source>
</evidence>
<keyword evidence="7" id="KW-0804">Transcription</keyword>
<keyword evidence="9" id="KW-0687">Ribonucleoprotein</keyword>
<feature type="domain" description="DOG1" evidence="11">
    <location>
        <begin position="63"/>
        <end position="273"/>
    </location>
</feature>
<gene>
    <name evidence="12" type="ORF">HID58_054840</name>
</gene>
<dbReference type="Pfam" id="PF00831">
    <property type="entry name" value="Ribosomal_L29"/>
    <property type="match status" value="1"/>
</dbReference>
<accession>A0ABQ8AIV4</accession>
<keyword evidence="8" id="KW-0539">Nucleus</keyword>
<dbReference type="PANTHER" id="PTHR45693">
    <property type="entry name" value="TRANSCRIPTION FACTOR TGA9"/>
    <property type="match status" value="1"/>
</dbReference>
<keyword evidence="6" id="KW-0010">Activator</keyword>
<dbReference type="PROSITE" id="PS51806">
    <property type="entry name" value="DOG1"/>
    <property type="match status" value="1"/>
</dbReference>
<keyword evidence="4" id="KW-0805">Transcription regulation</keyword>
<protein>
    <recommendedName>
        <fullName evidence="11">DOG1 domain-containing protein</fullName>
    </recommendedName>
</protein>
<dbReference type="InterPro" id="IPR025422">
    <property type="entry name" value="TGA_domain"/>
</dbReference>